<dbReference type="InterPro" id="IPR012347">
    <property type="entry name" value="Ferritin-like"/>
</dbReference>
<feature type="domain" description="Ferritin/DPS" evidence="1">
    <location>
        <begin position="132"/>
        <end position="241"/>
    </location>
</feature>
<dbReference type="SUPFAM" id="SSF47240">
    <property type="entry name" value="Ferritin-like"/>
    <property type="match status" value="1"/>
</dbReference>
<evidence type="ECO:0000313" key="2">
    <source>
        <dbReference type="EMBL" id="AKF03857.1"/>
    </source>
</evidence>
<dbReference type="GO" id="GO:0008199">
    <property type="term" value="F:ferric iron binding"/>
    <property type="evidence" value="ECO:0007669"/>
    <property type="project" value="InterPro"/>
</dbReference>
<dbReference type="Pfam" id="PF00210">
    <property type="entry name" value="Ferritin"/>
    <property type="match status" value="1"/>
</dbReference>
<dbReference type="AlphaFoldDB" id="A0A0F6YGE3"/>
<accession>A0A0F6YGE3</accession>
<dbReference type="OrthoDB" id="5291582at2"/>
<sequence length="261" mass="27842">MKSPKETIKSKLVEKHVNRTGIALSPIHAKELIEGAAQTQPSMSGDETGIATVRAAYMRDAEPIGSIPPPATAKGVAKTAAKALTGERVSVLLDKMGARLAFERTGTRLYQAIIGKVESGTPFDGGPSLERLTQIMREEQQHFEMLREAMEAMGGDPTAVTPAADVEATLSMGVPQVLHDARTDVHQSLEAILLAELADNDGWTMLIELARSLGQDELAEKFAVALAQEDEHLRDVRAWVKASTLASAGGKKARAGAPATR</sequence>
<reference evidence="2 3" key="1">
    <citation type="submission" date="2015-03" db="EMBL/GenBank/DDBJ databases">
        <title>Genome assembly of Sandaracinus amylolyticus DSM 53668.</title>
        <authorList>
            <person name="Sharma G."/>
            <person name="Subramanian S."/>
        </authorList>
    </citation>
    <scope>NUCLEOTIDE SEQUENCE [LARGE SCALE GENOMIC DNA]</scope>
    <source>
        <strain evidence="2 3">DSM 53668</strain>
    </source>
</reference>
<organism evidence="2 3">
    <name type="scientific">Sandaracinus amylolyticus</name>
    <dbReference type="NCBI Taxonomy" id="927083"/>
    <lineage>
        <taxon>Bacteria</taxon>
        <taxon>Pseudomonadati</taxon>
        <taxon>Myxococcota</taxon>
        <taxon>Polyangia</taxon>
        <taxon>Polyangiales</taxon>
        <taxon>Sandaracinaceae</taxon>
        <taxon>Sandaracinus</taxon>
    </lineage>
</organism>
<evidence type="ECO:0000259" key="1">
    <source>
        <dbReference type="Pfam" id="PF00210"/>
    </source>
</evidence>
<dbReference type="InterPro" id="IPR009078">
    <property type="entry name" value="Ferritin-like_SF"/>
</dbReference>
<dbReference type="STRING" id="927083.DB32_001006"/>
<dbReference type="InterPro" id="IPR008331">
    <property type="entry name" value="Ferritin_DPS_dom"/>
</dbReference>
<gene>
    <name evidence="2" type="ORF">DB32_001006</name>
</gene>
<protein>
    <recommendedName>
        <fullName evidence="1">Ferritin/DPS domain-containing protein</fullName>
    </recommendedName>
</protein>
<evidence type="ECO:0000313" key="3">
    <source>
        <dbReference type="Proteomes" id="UP000034883"/>
    </source>
</evidence>
<dbReference type="CDD" id="cd00657">
    <property type="entry name" value="Ferritin_like"/>
    <property type="match status" value="1"/>
</dbReference>
<name>A0A0F6YGE3_9BACT</name>
<dbReference type="KEGG" id="samy:DB32_001006"/>
<dbReference type="Gene3D" id="1.20.1260.10">
    <property type="match status" value="1"/>
</dbReference>
<dbReference type="RefSeq" id="WP_053231269.1">
    <property type="nucleotide sequence ID" value="NZ_CP011125.1"/>
</dbReference>
<keyword evidence="3" id="KW-1185">Reference proteome</keyword>
<proteinExistence type="predicted"/>
<dbReference type="Proteomes" id="UP000034883">
    <property type="component" value="Chromosome"/>
</dbReference>
<dbReference type="EMBL" id="CP011125">
    <property type="protein sequence ID" value="AKF03857.1"/>
    <property type="molecule type" value="Genomic_DNA"/>
</dbReference>